<evidence type="ECO:0000313" key="1">
    <source>
        <dbReference type="EMBL" id="JAH90857.1"/>
    </source>
</evidence>
<reference evidence="1" key="1">
    <citation type="submission" date="2014-11" db="EMBL/GenBank/DDBJ databases">
        <authorList>
            <person name="Amaro Gonzalez C."/>
        </authorList>
    </citation>
    <scope>NUCLEOTIDE SEQUENCE</scope>
</reference>
<dbReference type="AlphaFoldDB" id="A0A0E9WKI2"/>
<organism evidence="1">
    <name type="scientific">Anguilla anguilla</name>
    <name type="common">European freshwater eel</name>
    <name type="synonym">Muraena anguilla</name>
    <dbReference type="NCBI Taxonomy" id="7936"/>
    <lineage>
        <taxon>Eukaryota</taxon>
        <taxon>Metazoa</taxon>
        <taxon>Chordata</taxon>
        <taxon>Craniata</taxon>
        <taxon>Vertebrata</taxon>
        <taxon>Euteleostomi</taxon>
        <taxon>Actinopterygii</taxon>
        <taxon>Neopterygii</taxon>
        <taxon>Teleostei</taxon>
        <taxon>Anguilliformes</taxon>
        <taxon>Anguillidae</taxon>
        <taxon>Anguilla</taxon>
    </lineage>
</organism>
<reference evidence="1" key="2">
    <citation type="journal article" date="2015" name="Fish Shellfish Immunol.">
        <title>Early steps in the European eel (Anguilla anguilla)-Vibrio vulnificus interaction in the gills: Role of the RtxA13 toxin.</title>
        <authorList>
            <person name="Callol A."/>
            <person name="Pajuelo D."/>
            <person name="Ebbesson L."/>
            <person name="Teles M."/>
            <person name="MacKenzie S."/>
            <person name="Amaro C."/>
        </authorList>
    </citation>
    <scope>NUCLEOTIDE SEQUENCE</scope>
</reference>
<name>A0A0E9WKI2_ANGAN</name>
<sequence>MVKPSSLLLLLPPLRSNLRRRGTDTLFSNMHALPRLTCGEFWVSKLDL</sequence>
<dbReference type="EMBL" id="GBXM01017720">
    <property type="protein sequence ID" value="JAH90857.1"/>
    <property type="molecule type" value="Transcribed_RNA"/>
</dbReference>
<accession>A0A0E9WKI2</accession>
<proteinExistence type="predicted"/>
<protein>
    <submittedName>
        <fullName evidence="1">Uncharacterized protein</fullName>
    </submittedName>
</protein>